<reference evidence="1" key="1">
    <citation type="journal article" date="2023" name="Mol. Phylogenet. Evol.">
        <title>Genome-scale phylogeny and comparative genomics of the fungal order Sordariales.</title>
        <authorList>
            <person name="Hensen N."/>
            <person name="Bonometti L."/>
            <person name="Westerberg I."/>
            <person name="Brannstrom I.O."/>
            <person name="Guillou S."/>
            <person name="Cros-Aarteil S."/>
            <person name="Calhoun S."/>
            <person name="Haridas S."/>
            <person name="Kuo A."/>
            <person name="Mondo S."/>
            <person name="Pangilinan J."/>
            <person name="Riley R."/>
            <person name="LaButti K."/>
            <person name="Andreopoulos B."/>
            <person name="Lipzen A."/>
            <person name="Chen C."/>
            <person name="Yan M."/>
            <person name="Daum C."/>
            <person name="Ng V."/>
            <person name="Clum A."/>
            <person name="Steindorff A."/>
            <person name="Ohm R.A."/>
            <person name="Martin F."/>
            <person name="Silar P."/>
            <person name="Natvig D.O."/>
            <person name="Lalanne C."/>
            <person name="Gautier V."/>
            <person name="Ament-Velasquez S.L."/>
            <person name="Kruys A."/>
            <person name="Hutchinson M.I."/>
            <person name="Powell A.J."/>
            <person name="Barry K."/>
            <person name="Miller A.N."/>
            <person name="Grigoriev I.V."/>
            <person name="Debuchy R."/>
            <person name="Gladieux P."/>
            <person name="Hiltunen Thoren M."/>
            <person name="Johannesson H."/>
        </authorList>
    </citation>
    <scope>NUCLEOTIDE SEQUENCE</scope>
    <source>
        <strain evidence="1">PSN243</strain>
    </source>
</reference>
<dbReference type="Gene3D" id="3.40.1310.20">
    <property type="match status" value="1"/>
</dbReference>
<name>A0AAV9GSD8_9PEZI</name>
<dbReference type="Proteomes" id="UP001321760">
    <property type="component" value="Unassembled WGS sequence"/>
</dbReference>
<sequence length="241" mass="27549">MDRPSSRNPRTKPSPTCSTTRYSARYLILVYSETSARFDPLEIRRLASRWRAQCTIVRQTRPNDSTHNHLAFVDFIGKRFQTRNRNFFDIQGYHPKWLHLTSSPWRHLEQMMERGEVIWNGVSRQSQESRKRGTSVTAKEPSIAGHSLSIPLSEGDWEFLGAASSESAFLDLCEASEMPKGTVDMVAQMFEQTSGYESSRGETEISRNVRFWQDGFRAGYEAAREFSFGDLKGTGGFDVVE</sequence>
<dbReference type="EMBL" id="MU865929">
    <property type="protein sequence ID" value="KAK4451157.1"/>
    <property type="molecule type" value="Genomic_DNA"/>
</dbReference>
<proteinExistence type="predicted"/>
<keyword evidence="2" id="KW-1185">Reference proteome</keyword>
<reference evidence="1" key="2">
    <citation type="submission" date="2023-05" db="EMBL/GenBank/DDBJ databases">
        <authorList>
            <consortium name="Lawrence Berkeley National Laboratory"/>
            <person name="Steindorff A."/>
            <person name="Hensen N."/>
            <person name="Bonometti L."/>
            <person name="Westerberg I."/>
            <person name="Brannstrom I.O."/>
            <person name="Guillou S."/>
            <person name="Cros-Aarteil S."/>
            <person name="Calhoun S."/>
            <person name="Haridas S."/>
            <person name="Kuo A."/>
            <person name="Mondo S."/>
            <person name="Pangilinan J."/>
            <person name="Riley R."/>
            <person name="Labutti K."/>
            <person name="Andreopoulos B."/>
            <person name="Lipzen A."/>
            <person name="Chen C."/>
            <person name="Yanf M."/>
            <person name="Daum C."/>
            <person name="Ng V."/>
            <person name="Clum A."/>
            <person name="Ohm R."/>
            <person name="Martin F."/>
            <person name="Silar P."/>
            <person name="Natvig D."/>
            <person name="Lalanne C."/>
            <person name="Gautier V."/>
            <person name="Ament-Velasquez S.L."/>
            <person name="Kruys A."/>
            <person name="Hutchinson M.I."/>
            <person name="Powell A.J."/>
            <person name="Barry K."/>
            <person name="Miller A.N."/>
            <person name="Grigoriev I.V."/>
            <person name="Debuchy R."/>
            <person name="Gladieux P."/>
            <person name="Thoren M.H."/>
            <person name="Johannesson H."/>
        </authorList>
    </citation>
    <scope>NUCLEOTIDE SEQUENCE</scope>
    <source>
        <strain evidence="1">PSN243</strain>
    </source>
</reference>
<dbReference type="AlphaFoldDB" id="A0AAV9GSD8"/>
<comment type="caution">
    <text evidence="1">The sequence shown here is derived from an EMBL/GenBank/DDBJ whole genome shotgun (WGS) entry which is preliminary data.</text>
</comment>
<organism evidence="1 2">
    <name type="scientific">Podospora aff. communis PSN243</name>
    <dbReference type="NCBI Taxonomy" id="3040156"/>
    <lineage>
        <taxon>Eukaryota</taxon>
        <taxon>Fungi</taxon>
        <taxon>Dikarya</taxon>
        <taxon>Ascomycota</taxon>
        <taxon>Pezizomycotina</taxon>
        <taxon>Sordariomycetes</taxon>
        <taxon>Sordariomycetidae</taxon>
        <taxon>Sordariales</taxon>
        <taxon>Podosporaceae</taxon>
        <taxon>Podospora</taxon>
    </lineage>
</organism>
<gene>
    <name evidence="1" type="ORF">QBC34DRAFT_401441</name>
</gene>
<protein>
    <submittedName>
        <fullName evidence="1">Uncharacterized protein</fullName>
    </submittedName>
</protein>
<evidence type="ECO:0000313" key="2">
    <source>
        <dbReference type="Proteomes" id="UP001321760"/>
    </source>
</evidence>
<accession>A0AAV9GSD8</accession>
<evidence type="ECO:0000313" key="1">
    <source>
        <dbReference type="EMBL" id="KAK4451157.1"/>
    </source>
</evidence>